<evidence type="ECO:0000313" key="3">
    <source>
        <dbReference type="Proteomes" id="UP000030763"/>
    </source>
</evidence>
<feature type="compositionally biased region" description="Basic and acidic residues" evidence="1">
    <location>
        <begin position="1"/>
        <end position="30"/>
    </location>
</feature>
<accession>U6M3B6</accession>
<feature type="region of interest" description="Disordered" evidence="1">
    <location>
        <begin position="1"/>
        <end position="43"/>
    </location>
</feature>
<dbReference type="EMBL" id="HG719310">
    <property type="protein sequence ID" value="CDJ57533.1"/>
    <property type="molecule type" value="Genomic_DNA"/>
</dbReference>
<proteinExistence type="predicted"/>
<reference evidence="2" key="2">
    <citation type="submission" date="2013-10" db="EMBL/GenBank/DDBJ databases">
        <authorList>
            <person name="Aslett M."/>
        </authorList>
    </citation>
    <scope>NUCLEOTIDE SEQUENCE [LARGE SCALE GENOMIC DNA]</scope>
    <source>
        <strain evidence="2">Weybridge</strain>
    </source>
</reference>
<reference evidence="2" key="1">
    <citation type="submission" date="2013-10" db="EMBL/GenBank/DDBJ databases">
        <title>Genomic analysis of the causative agents of coccidiosis in chickens.</title>
        <authorList>
            <person name="Reid A.J."/>
            <person name="Blake D."/>
            <person name="Billington K."/>
            <person name="Browne H."/>
            <person name="Dunn M."/>
            <person name="Hung S."/>
            <person name="Kawahara F."/>
            <person name="Miranda-Saavedra D."/>
            <person name="Mourier T."/>
            <person name="Nagra H."/>
            <person name="Otto T.D."/>
            <person name="Rawlings N."/>
            <person name="Sanchez A."/>
            <person name="Sanders M."/>
            <person name="Subramaniam C."/>
            <person name="Tay Y."/>
            <person name="Dear P."/>
            <person name="Doerig C."/>
            <person name="Gruber A."/>
            <person name="Parkinson J."/>
            <person name="Shirley M."/>
            <person name="Wan K.L."/>
            <person name="Berriman M."/>
            <person name="Tomley F."/>
            <person name="Pain A."/>
        </authorList>
    </citation>
    <scope>NUCLEOTIDE SEQUENCE [LARGE SCALE GENOMIC DNA]</scope>
    <source>
        <strain evidence="2">Weybridge</strain>
    </source>
</reference>
<feature type="compositionally biased region" description="Low complexity" evidence="1">
    <location>
        <begin position="64"/>
        <end position="98"/>
    </location>
</feature>
<feature type="region of interest" description="Disordered" evidence="1">
    <location>
        <begin position="64"/>
        <end position="100"/>
    </location>
</feature>
<name>U6M3B6_EIMMA</name>
<protein>
    <submittedName>
        <fullName evidence="2">C2 domain-containing protein, putative</fullName>
    </submittedName>
</protein>
<gene>
    <name evidence="2" type="ORF">EMWEY_00039340</name>
</gene>
<dbReference type="AlphaFoldDB" id="U6M3B6"/>
<organism evidence="2 3">
    <name type="scientific">Eimeria maxima</name>
    <name type="common">Coccidian parasite</name>
    <dbReference type="NCBI Taxonomy" id="5804"/>
    <lineage>
        <taxon>Eukaryota</taxon>
        <taxon>Sar</taxon>
        <taxon>Alveolata</taxon>
        <taxon>Apicomplexa</taxon>
        <taxon>Conoidasida</taxon>
        <taxon>Coccidia</taxon>
        <taxon>Eucoccidiorida</taxon>
        <taxon>Eimeriorina</taxon>
        <taxon>Eimeriidae</taxon>
        <taxon>Eimeria</taxon>
    </lineage>
</organism>
<dbReference type="GeneID" id="25337920"/>
<dbReference type="OrthoDB" id="5527234at2759"/>
<keyword evidence="3" id="KW-1185">Reference proteome</keyword>
<dbReference type="Proteomes" id="UP000030763">
    <property type="component" value="Unassembled WGS sequence"/>
</dbReference>
<evidence type="ECO:0000256" key="1">
    <source>
        <dbReference type="SAM" id="MobiDB-lite"/>
    </source>
</evidence>
<dbReference type="VEuPathDB" id="ToxoDB:EMWEY_00039340"/>
<evidence type="ECO:0000313" key="2">
    <source>
        <dbReference type="EMBL" id="CDJ57533.1"/>
    </source>
</evidence>
<dbReference type="RefSeq" id="XP_013334181.1">
    <property type="nucleotide sequence ID" value="XM_013478727.1"/>
</dbReference>
<sequence>MHHDREDVSQLRVAAERNANEEILGDKISEPEDDDEGVVDEPKGVQLFDFDAYGRKIGRQKYEATFGSSSESSSSEASSSSESSTSTTSSSSESSGTFEFDDEDFDEIDRLRRERRSKALDPMDRRRMWESSFFINSFMNLETKEQYFFYSITFGHVNRKRVIRGSLRRRFLFTPGYRLGPGEYRPLAAPLVVWPLKVFLLPYNQLHNFCITVEQWKISDFSFNSLYASARLTLKEIIDMEPEFQLLLKRRLPGSKRSYEVHKMRVSLQLNEVFDIDMVFDSWWFLPDKKMPPKLQQHAKALSLNVPVQGRLGRHACLADRCVRQQVACQFERQWYRPPLQLGVCIMSLKSVTTYPLFRGVVKKLTTNPSKFQQGEIIGNIRCFVRSVGVLGYENVPFRPMQTVAGTALVTQLNLKEQYLVVRVFKCENLPVANADSFSSNPMVKVC</sequence>